<gene>
    <name evidence="2" type="primary">ZGC:123060</name>
</gene>
<dbReference type="EMBL" id="HAEB01020756">
    <property type="protein sequence ID" value="SBQ67283.1"/>
    <property type="molecule type" value="Transcribed_RNA"/>
</dbReference>
<reference evidence="2" key="1">
    <citation type="submission" date="2016-05" db="EMBL/GenBank/DDBJ databases">
        <authorList>
            <person name="Lavstsen T."/>
            <person name="Jespersen J.S."/>
        </authorList>
    </citation>
    <scope>NUCLEOTIDE SEQUENCE</scope>
    <source>
        <tissue evidence="2">Brain</tissue>
    </source>
</reference>
<dbReference type="AlphaFoldDB" id="A0A1A8G877"/>
<protein>
    <submittedName>
        <fullName evidence="2">Zgc:123060</fullName>
    </submittedName>
</protein>
<feature type="compositionally biased region" description="Basic and acidic residues" evidence="1">
    <location>
        <begin position="34"/>
        <end position="44"/>
    </location>
</feature>
<feature type="compositionally biased region" description="Polar residues" evidence="1">
    <location>
        <begin position="45"/>
        <end position="58"/>
    </location>
</feature>
<evidence type="ECO:0000256" key="1">
    <source>
        <dbReference type="SAM" id="MobiDB-lite"/>
    </source>
</evidence>
<sequence length="98" mass="11335">HFKDECFTNLRQYRGGLAERLRLIEGSVPTEYGDDGHTSKERPTPRTQKPSFTSAGCQTKPQMRAVGTQPQVQKYLRQVAKITHYYDLWHVQKGLSKR</sequence>
<feature type="non-terminal residue" evidence="2">
    <location>
        <position position="1"/>
    </location>
</feature>
<feature type="region of interest" description="Disordered" evidence="1">
    <location>
        <begin position="26"/>
        <end position="58"/>
    </location>
</feature>
<organism evidence="2">
    <name type="scientific">Nothobranchius korthausae</name>
    <dbReference type="NCBI Taxonomy" id="1143690"/>
    <lineage>
        <taxon>Eukaryota</taxon>
        <taxon>Metazoa</taxon>
        <taxon>Chordata</taxon>
        <taxon>Craniata</taxon>
        <taxon>Vertebrata</taxon>
        <taxon>Euteleostomi</taxon>
        <taxon>Actinopterygii</taxon>
        <taxon>Neopterygii</taxon>
        <taxon>Teleostei</taxon>
        <taxon>Neoteleostei</taxon>
        <taxon>Acanthomorphata</taxon>
        <taxon>Ovalentaria</taxon>
        <taxon>Atherinomorphae</taxon>
        <taxon>Cyprinodontiformes</taxon>
        <taxon>Nothobranchiidae</taxon>
        <taxon>Nothobranchius</taxon>
    </lineage>
</organism>
<accession>A0A1A8G877</accession>
<reference evidence="2" key="2">
    <citation type="submission" date="2016-06" db="EMBL/GenBank/DDBJ databases">
        <title>The genome of a short-lived fish provides insights into sex chromosome evolution and the genetic control of aging.</title>
        <authorList>
            <person name="Reichwald K."/>
            <person name="Felder M."/>
            <person name="Petzold A."/>
            <person name="Koch P."/>
            <person name="Groth M."/>
            <person name="Platzer M."/>
        </authorList>
    </citation>
    <scope>NUCLEOTIDE SEQUENCE</scope>
    <source>
        <tissue evidence="2">Brain</tissue>
    </source>
</reference>
<proteinExistence type="predicted"/>
<name>A0A1A8G877_9TELE</name>
<evidence type="ECO:0000313" key="2">
    <source>
        <dbReference type="EMBL" id="SBQ67283.1"/>
    </source>
</evidence>